<comment type="caution">
    <text evidence="1">The sequence shown here is derived from an EMBL/GenBank/DDBJ whole genome shotgun (WGS) entry which is preliminary data.</text>
</comment>
<dbReference type="Proteomes" id="UP000811609">
    <property type="component" value="Chromosome 3"/>
</dbReference>
<name>A0A8T1R3Z5_CARIL</name>
<gene>
    <name evidence="1" type="ORF">CIPAW_03G176700</name>
</gene>
<dbReference type="GO" id="GO:0061522">
    <property type="term" value="F:1,4-dihydroxy-2-naphthoyl-CoA thioesterase activity"/>
    <property type="evidence" value="ECO:0007669"/>
    <property type="project" value="TreeGrafter"/>
</dbReference>
<reference evidence="1" key="1">
    <citation type="submission" date="2020-12" db="EMBL/GenBank/DDBJ databases">
        <title>WGS assembly of Carya illinoinensis cv. Pawnee.</title>
        <authorList>
            <person name="Platts A."/>
            <person name="Shu S."/>
            <person name="Wright S."/>
            <person name="Barry K."/>
            <person name="Edger P."/>
            <person name="Pires J.C."/>
            <person name="Schmutz J."/>
        </authorList>
    </citation>
    <scope>NUCLEOTIDE SEQUENCE</scope>
    <source>
        <tissue evidence="1">Leaf</tissue>
    </source>
</reference>
<keyword evidence="2" id="KW-1185">Reference proteome</keyword>
<dbReference type="GO" id="GO:0042372">
    <property type="term" value="P:phylloquinone biosynthetic process"/>
    <property type="evidence" value="ECO:0007669"/>
    <property type="project" value="TreeGrafter"/>
</dbReference>
<evidence type="ECO:0000313" key="1">
    <source>
        <dbReference type="EMBL" id="KAG6661485.1"/>
    </source>
</evidence>
<sequence length="104" mass="11430">MDANGRCLLTVRRKFHSLRVSGSSKTGFLDAPLHTIGFNIGHLTPYNVEIKQPFKVLHEGVLALIAEGLASIGVHMASGFQRVVAEIHMHEEITTCNLYSSSQK</sequence>
<proteinExistence type="predicted"/>
<accession>A0A8T1R3Z5</accession>
<protein>
    <submittedName>
        <fullName evidence="1">Uncharacterized protein</fullName>
    </submittedName>
</protein>
<dbReference type="PANTHER" id="PTHR43240">
    <property type="entry name" value="1,4-DIHYDROXY-2-NAPHTHOYL-COA THIOESTERASE 1"/>
    <property type="match status" value="1"/>
</dbReference>
<dbReference type="EMBL" id="CM031811">
    <property type="protein sequence ID" value="KAG6661485.1"/>
    <property type="molecule type" value="Genomic_DNA"/>
</dbReference>
<dbReference type="AlphaFoldDB" id="A0A8T1R3Z5"/>
<evidence type="ECO:0000313" key="2">
    <source>
        <dbReference type="Proteomes" id="UP000811609"/>
    </source>
</evidence>
<organism evidence="1 2">
    <name type="scientific">Carya illinoinensis</name>
    <name type="common">Pecan</name>
    <dbReference type="NCBI Taxonomy" id="32201"/>
    <lineage>
        <taxon>Eukaryota</taxon>
        <taxon>Viridiplantae</taxon>
        <taxon>Streptophyta</taxon>
        <taxon>Embryophyta</taxon>
        <taxon>Tracheophyta</taxon>
        <taxon>Spermatophyta</taxon>
        <taxon>Magnoliopsida</taxon>
        <taxon>eudicotyledons</taxon>
        <taxon>Gunneridae</taxon>
        <taxon>Pentapetalae</taxon>
        <taxon>rosids</taxon>
        <taxon>fabids</taxon>
        <taxon>Fagales</taxon>
        <taxon>Juglandaceae</taxon>
        <taxon>Carya</taxon>
    </lineage>
</organism>
<dbReference type="PANTHER" id="PTHR43240:SF5">
    <property type="entry name" value="1,4-DIHYDROXY-2-NAPHTHOYL-COA THIOESTERASE 1"/>
    <property type="match status" value="1"/>
</dbReference>
<dbReference type="GO" id="GO:0005777">
    <property type="term" value="C:peroxisome"/>
    <property type="evidence" value="ECO:0007669"/>
    <property type="project" value="TreeGrafter"/>
</dbReference>